<dbReference type="PANTHER" id="PTHR34978:SF3">
    <property type="entry name" value="SLR0241 PROTEIN"/>
    <property type="match status" value="1"/>
</dbReference>
<sequence>MRIGIAGSAVLYKSLKSIIILILILLFRKRLNLKSTKGANIILWTFLLIYLIFPKDIVFSIKTYEASKFIKTIFAPSILINQAATYITYNFPSISRLNRIVGSSLVIIYTLYQFIKFKKVTRNSLEIKDRTYLNNCLKKFNIRREVKIYINDDLDTPITYGIFRPKIILQKSILKDWDLLDHVLTHELVHIERFHILLSHLKNLIICLYWYNPFLILSLKYFEKDIEINCDKIVIDKIGDSLENRKNYCQSMLKLIERQRENDKFVLNLSPTKERMLTMKNWKRTLSGTFTLIFLLFLYIPVFTNAVEVDENKVISDTEGIKEVYVNVDNRVEEITDEEYENLDLDEILLNDVGEKYVKKKEIIPAFDHIDYKFKFQSFYEEDQKGFTIKTSEMHSKKGIDYTVLIVENGEKIYESRFNEGKNLKIRLDRGSNYIVTILNQSVKPITYKINISLWQEE</sequence>
<comment type="caution">
    <text evidence="3">The sequence shown here is derived from an EMBL/GenBank/DDBJ whole genome shotgun (WGS) entry which is preliminary data.</text>
</comment>
<proteinExistence type="predicted"/>
<evidence type="ECO:0000313" key="4">
    <source>
        <dbReference type="Proteomes" id="UP001328425"/>
    </source>
</evidence>
<organism evidence="3 4">
    <name type="scientific">Peptoniphilus grossensis</name>
    <dbReference type="NCBI Taxonomy" id="1465756"/>
    <lineage>
        <taxon>Bacteria</taxon>
        <taxon>Bacillati</taxon>
        <taxon>Bacillota</taxon>
        <taxon>Tissierellia</taxon>
        <taxon>Tissierellales</taxon>
        <taxon>Peptoniphilaceae</taxon>
        <taxon>Peptoniphilus</taxon>
    </lineage>
</organism>
<keyword evidence="1" id="KW-0812">Transmembrane</keyword>
<dbReference type="EMBL" id="JARBCY010000044">
    <property type="protein sequence ID" value="MEF3318294.1"/>
    <property type="molecule type" value="Genomic_DNA"/>
</dbReference>
<dbReference type="InterPro" id="IPR008756">
    <property type="entry name" value="Peptidase_M56"/>
</dbReference>
<feature type="domain" description="Peptidase M56" evidence="2">
    <location>
        <begin position="10"/>
        <end position="266"/>
    </location>
</feature>
<feature type="transmembrane region" description="Helical" evidence="1">
    <location>
        <begin position="9"/>
        <end position="27"/>
    </location>
</feature>
<evidence type="ECO:0000313" key="3">
    <source>
        <dbReference type="EMBL" id="MEF3318294.1"/>
    </source>
</evidence>
<feature type="transmembrane region" description="Helical" evidence="1">
    <location>
        <begin position="39"/>
        <end position="61"/>
    </location>
</feature>
<keyword evidence="4" id="KW-1185">Reference proteome</keyword>
<name>A0ABU7XAI8_9FIRM</name>
<dbReference type="PANTHER" id="PTHR34978">
    <property type="entry name" value="POSSIBLE SENSOR-TRANSDUCER PROTEIN BLAR"/>
    <property type="match status" value="1"/>
</dbReference>
<evidence type="ECO:0000256" key="1">
    <source>
        <dbReference type="SAM" id="Phobius"/>
    </source>
</evidence>
<protein>
    <submittedName>
        <fullName evidence="3">M56 family metallopeptidase</fullName>
    </submittedName>
</protein>
<feature type="transmembrane region" description="Helical" evidence="1">
    <location>
        <begin position="97"/>
        <end position="115"/>
    </location>
</feature>
<dbReference type="RefSeq" id="WP_332087400.1">
    <property type="nucleotide sequence ID" value="NZ_JARBCY010000044.1"/>
</dbReference>
<reference evidence="3 4" key="1">
    <citation type="submission" date="2022-11" db="EMBL/GenBank/DDBJ databases">
        <title>The First Case of Preauricular Fistular Abscess Caused by Peptoniphilus grossensis.</title>
        <authorList>
            <person name="Byun J.-H."/>
        </authorList>
    </citation>
    <scope>NUCLEOTIDE SEQUENCE [LARGE SCALE GENOMIC DNA]</scope>
    <source>
        <strain evidence="3 4">GYB008</strain>
    </source>
</reference>
<accession>A0ABU7XAI8</accession>
<keyword evidence="1" id="KW-1133">Transmembrane helix</keyword>
<dbReference type="Pfam" id="PF05569">
    <property type="entry name" value="Peptidase_M56"/>
    <property type="match status" value="1"/>
</dbReference>
<feature type="transmembrane region" description="Helical" evidence="1">
    <location>
        <begin position="285"/>
        <end position="303"/>
    </location>
</feature>
<dbReference type="InterPro" id="IPR052173">
    <property type="entry name" value="Beta-lactam_resp_regulator"/>
</dbReference>
<dbReference type="CDD" id="cd07341">
    <property type="entry name" value="M56_BlaR1_MecR1_like"/>
    <property type="match status" value="1"/>
</dbReference>
<gene>
    <name evidence="3" type="ORF">PV361_06230</name>
</gene>
<dbReference type="Proteomes" id="UP001328425">
    <property type="component" value="Unassembled WGS sequence"/>
</dbReference>
<keyword evidence="1" id="KW-0472">Membrane</keyword>
<evidence type="ECO:0000259" key="2">
    <source>
        <dbReference type="Pfam" id="PF05569"/>
    </source>
</evidence>